<dbReference type="SUPFAM" id="SSF47336">
    <property type="entry name" value="ACP-like"/>
    <property type="match status" value="1"/>
</dbReference>
<organism evidence="2 3">
    <name type="scientific">Paenibacillus amylolyticus</name>
    <dbReference type="NCBI Taxonomy" id="1451"/>
    <lineage>
        <taxon>Bacteria</taxon>
        <taxon>Bacillati</taxon>
        <taxon>Bacillota</taxon>
        <taxon>Bacilli</taxon>
        <taxon>Bacillales</taxon>
        <taxon>Paenibacillaceae</taxon>
        <taxon>Paenibacillus</taxon>
    </lineage>
</organism>
<dbReference type="InterPro" id="IPR036736">
    <property type="entry name" value="ACP-like_sf"/>
</dbReference>
<name>A0ABD8AQQ3_PAEAM</name>
<dbReference type="Gene3D" id="1.10.1200.10">
    <property type="entry name" value="ACP-like"/>
    <property type="match status" value="1"/>
</dbReference>
<dbReference type="GeneID" id="93479018"/>
<feature type="domain" description="Carrier" evidence="1">
    <location>
        <begin position="2"/>
        <end position="80"/>
    </location>
</feature>
<dbReference type="Proteomes" id="UP001364764">
    <property type="component" value="Chromosome"/>
</dbReference>
<protein>
    <submittedName>
        <fullName evidence="2">Phosphopantetheine-binding protein</fullName>
    </submittedName>
</protein>
<dbReference type="InterPro" id="IPR009081">
    <property type="entry name" value="PP-bd_ACP"/>
</dbReference>
<dbReference type="Pfam" id="PF00550">
    <property type="entry name" value="PP-binding"/>
    <property type="match status" value="1"/>
</dbReference>
<gene>
    <name evidence="2" type="ORF">V6668_26095</name>
</gene>
<evidence type="ECO:0000259" key="1">
    <source>
        <dbReference type="PROSITE" id="PS50075"/>
    </source>
</evidence>
<reference evidence="2 3" key="1">
    <citation type="submission" date="2024-02" db="EMBL/GenBank/DDBJ databases">
        <title>Complete sequences of two Paenibacillus sp. strains and one Lysinibacillus strain isolated from the environment on STAA medium highlight biotechnological potential.</title>
        <authorList>
            <person name="Attere S.A."/>
            <person name="Piche L.C."/>
            <person name="Intertaglia L."/>
            <person name="Lami R."/>
            <person name="Charette S.J."/>
            <person name="Vincent A.T."/>
        </authorList>
    </citation>
    <scope>NUCLEOTIDE SEQUENCE [LARGE SCALE GENOMIC DNA]</scope>
    <source>
        <strain evidence="2 3">Y5S-7</strain>
    </source>
</reference>
<dbReference type="AlphaFoldDB" id="A0ABD8AQQ3"/>
<dbReference type="PROSITE" id="PS50075">
    <property type="entry name" value="CARRIER"/>
    <property type="match status" value="1"/>
</dbReference>
<accession>A0ABD8AQQ3</accession>
<sequence>MSEIMTLETRIIQVIDKVMACGTDTQMDQAWGELGTNSLDYIKIVVEMEKEFDIEIDDDRLTFVQTDTIADFRDYLVSLIEGDSEHEPD</sequence>
<dbReference type="RefSeq" id="WP_051449549.1">
    <property type="nucleotide sequence ID" value="NZ_CP145892.1"/>
</dbReference>
<proteinExistence type="predicted"/>
<dbReference type="EMBL" id="CP145892">
    <property type="protein sequence ID" value="WWP19875.1"/>
    <property type="molecule type" value="Genomic_DNA"/>
</dbReference>
<evidence type="ECO:0000313" key="3">
    <source>
        <dbReference type="Proteomes" id="UP001364764"/>
    </source>
</evidence>
<evidence type="ECO:0000313" key="2">
    <source>
        <dbReference type="EMBL" id="WWP19875.1"/>
    </source>
</evidence>